<dbReference type="GO" id="GO:0016567">
    <property type="term" value="P:protein ubiquitination"/>
    <property type="evidence" value="ECO:0007669"/>
    <property type="project" value="UniProtKB-UniRule"/>
</dbReference>
<feature type="region of interest" description="Disordered" evidence="10">
    <location>
        <begin position="1"/>
        <end position="93"/>
    </location>
</feature>
<keyword evidence="6 8" id="KW-0863">Zinc-finger</keyword>
<dbReference type="PROSITE" id="PS50089">
    <property type="entry name" value="ZF_RING_2"/>
    <property type="match status" value="1"/>
</dbReference>
<comment type="caution">
    <text evidence="12">The sequence shown here is derived from an EMBL/GenBank/DDBJ whole genome shotgun (WGS) entry which is preliminary data.</text>
</comment>
<dbReference type="GO" id="GO:0007219">
    <property type="term" value="P:Notch signaling pathway"/>
    <property type="evidence" value="ECO:0007669"/>
    <property type="project" value="InterPro"/>
</dbReference>
<feature type="compositionally biased region" description="Polar residues" evidence="10">
    <location>
        <begin position="42"/>
        <end position="72"/>
    </location>
</feature>
<dbReference type="InterPro" id="IPR039399">
    <property type="entry name" value="Deltex_C_sf"/>
</dbReference>
<evidence type="ECO:0000256" key="4">
    <source>
        <dbReference type="ARBA" id="ARBA00022679"/>
    </source>
</evidence>
<evidence type="ECO:0000256" key="3">
    <source>
        <dbReference type="ARBA" id="ARBA00009413"/>
    </source>
</evidence>
<dbReference type="GO" id="GO:0005737">
    <property type="term" value="C:cytoplasm"/>
    <property type="evidence" value="ECO:0007669"/>
    <property type="project" value="UniProtKB-SubCell"/>
</dbReference>
<evidence type="ECO:0000313" key="13">
    <source>
        <dbReference type="Proteomes" id="UP001239994"/>
    </source>
</evidence>
<dbReference type="InterPro" id="IPR017907">
    <property type="entry name" value="Znf_RING_CS"/>
</dbReference>
<proteinExistence type="inferred from homology"/>
<comment type="subcellular location">
    <subcellularLocation>
        <location evidence="9">Cytoplasm</location>
    </subcellularLocation>
</comment>
<dbReference type="FunFam" id="3.30.390.130:FF:000001">
    <property type="entry name" value="Probable E3 ubiquitin-protein ligase DTX3"/>
    <property type="match status" value="1"/>
</dbReference>
<dbReference type="CDD" id="cd09633">
    <property type="entry name" value="Deltex_C"/>
    <property type="match status" value="1"/>
</dbReference>
<reference evidence="12" key="1">
    <citation type="submission" date="2023-03" db="EMBL/GenBank/DDBJ databases">
        <title>Electrophorus voltai genome.</title>
        <authorList>
            <person name="Bian C."/>
        </authorList>
    </citation>
    <scope>NUCLEOTIDE SEQUENCE</scope>
    <source>
        <strain evidence="12">CB-2022</strain>
        <tissue evidence="12">Muscle</tissue>
    </source>
</reference>
<evidence type="ECO:0000256" key="10">
    <source>
        <dbReference type="SAM" id="MobiDB-lite"/>
    </source>
</evidence>
<evidence type="ECO:0000256" key="9">
    <source>
        <dbReference type="RuleBase" id="RU367105"/>
    </source>
</evidence>
<dbReference type="InterPro" id="IPR001841">
    <property type="entry name" value="Znf_RING"/>
</dbReference>
<comment type="catalytic activity">
    <reaction evidence="1 9">
        <text>S-ubiquitinyl-[E2 ubiquitin-conjugating enzyme]-L-cysteine + [acceptor protein]-L-lysine = [E2 ubiquitin-conjugating enzyme]-L-cysteine + N(6)-ubiquitinyl-[acceptor protein]-L-lysine.</text>
        <dbReference type="EC" id="2.3.2.27"/>
    </reaction>
</comment>
<keyword evidence="7 9" id="KW-0862">Zinc</keyword>
<dbReference type="EMBL" id="JAROKS010000011">
    <property type="protein sequence ID" value="KAK1799620.1"/>
    <property type="molecule type" value="Genomic_DNA"/>
</dbReference>
<evidence type="ECO:0000256" key="5">
    <source>
        <dbReference type="ARBA" id="ARBA00022723"/>
    </source>
</evidence>
<dbReference type="InterPro" id="IPR013083">
    <property type="entry name" value="Znf_RING/FYVE/PHD"/>
</dbReference>
<organism evidence="12 13">
    <name type="scientific">Electrophorus voltai</name>
    <dbReference type="NCBI Taxonomy" id="2609070"/>
    <lineage>
        <taxon>Eukaryota</taxon>
        <taxon>Metazoa</taxon>
        <taxon>Chordata</taxon>
        <taxon>Craniata</taxon>
        <taxon>Vertebrata</taxon>
        <taxon>Euteleostomi</taxon>
        <taxon>Actinopterygii</taxon>
        <taxon>Neopterygii</taxon>
        <taxon>Teleostei</taxon>
        <taxon>Ostariophysi</taxon>
        <taxon>Gymnotiformes</taxon>
        <taxon>Gymnotoidei</taxon>
        <taxon>Gymnotidae</taxon>
        <taxon>Electrophorus</taxon>
    </lineage>
</organism>
<keyword evidence="9" id="KW-0963">Cytoplasm</keyword>
<evidence type="ECO:0000313" key="12">
    <source>
        <dbReference type="EMBL" id="KAK1799620.1"/>
    </source>
</evidence>
<dbReference type="InterPro" id="IPR018957">
    <property type="entry name" value="Znf_C3HC4_RING-type"/>
</dbReference>
<dbReference type="InterPro" id="IPR039396">
    <property type="entry name" value="Deltex_C"/>
</dbReference>
<dbReference type="PANTHER" id="PTHR12622">
    <property type="entry name" value="DELTEX-RELATED"/>
    <property type="match status" value="1"/>
</dbReference>
<dbReference type="Gene3D" id="3.30.40.10">
    <property type="entry name" value="Zinc/RING finger domain, C3HC4 (zinc finger)"/>
    <property type="match status" value="1"/>
</dbReference>
<feature type="region of interest" description="Disordered" evidence="10">
    <location>
        <begin position="344"/>
        <end position="364"/>
    </location>
</feature>
<evidence type="ECO:0000256" key="1">
    <source>
        <dbReference type="ARBA" id="ARBA00000900"/>
    </source>
</evidence>
<dbReference type="Pfam" id="PF00097">
    <property type="entry name" value="zf-C3HC4"/>
    <property type="match status" value="1"/>
</dbReference>
<dbReference type="SMART" id="SM00184">
    <property type="entry name" value="RING"/>
    <property type="match status" value="1"/>
</dbReference>
<comment type="pathway">
    <text evidence="2 9">Protein modification; protein ubiquitination.</text>
</comment>
<evidence type="ECO:0000256" key="6">
    <source>
        <dbReference type="ARBA" id="ARBA00022771"/>
    </source>
</evidence>
<feature type="domain" description="RING-type" evidence="11">
    <location>
        <begin position="558"/>
        <end position="597"/>
    </location>
</feature>
<dbReference type="EC" id="2.3.2.27" evidence="9"/>
<dbReference type="InterPro" id="IPR039398">
    <property type="entry name" value="Deltex_fam"/>
</dbReference>
<evidence type="ECO:0000256" key="7">
    <source>
        <dbReference type="ARBA" id="ARBA00022833"/>
    </source>
</evidence>
<dbReference type="SUPFAM" id="SSF57850">
    <property type="entry name" value="RING/U-box"/>
    <property type="match status" value="1"/>
</dbReference>
<evidence type="ECO:0000259" key="11">
    <source>
        <dbReference type="PROSITE" id="PS50089"/>
    </source>
</evidence>
<dbReference type="AlphaFoldDB" id="A0AAD9DXY4"/>
<dbReference type="Proteomes" id="UP001239994">
    <property type="component" value="Unassembled WGS sequence"/>
</dbReference>
<dbReference type="Pfam" id="PF18102">
    <property type="entry name" value="DTC"/>
    <property type="match status" value="1"/>
</dbReference>
<comment type="similarity">
    <text evidence="3 9">Belongs to the Deltex family.</text>
</comment>
<dbReference type="GO" id="GO:0008270">
    <property type="term" value="F:zinc ion binding"/>
    <property type="evidence" value="ECO:0007669"/>
    <property type="project" value="UniProtKB-KW"/>
</dbReference>
<keyword evidence="13" id="KW-1185">Reference proteome</keyword>
<evidence type="ECO:0000256" key="2">
    <source>
        <dbReference type="ARBA" id="ARBA00004906"/>
    </source>
</evidence>
<gene>
    <name evidence="12" type="ORF">P4O66_006080</name>
</gene>
<name>A0AAD9DXY4_9TELE</name>
<dbReference type="Gene3D" id="3.30.390.130">
    <property type="match status" value="1"/>
</dbReference>
<protein>
    <recommendedName>
        <fullName evidence="9">E3 ubiquitin-protein ligase</fullName>
        <ecNumber evidence="9">2.3.2.27</ecNumber>
    </recommendedName>
</protein>
<keyword evidence="5 9" id="KW-0479">Metal-binding</keyword>
<sequence length="737" mass="81631">MAIDTKSSKTVMSDDEPMDVDIYTDTHDSTTITTQPGRTEAETFNQASASGYSDKMSQSKDSTTSQGNPQQSHAERGVPTDDVLNDPAKPSEDTANITIKVEWTKEIPPKWKMMLQKALQSWFNENVPDEKLEVVNLTPKAEAPLCAEVVIKPSRALNTLKGIKKTTFTFKEIRENAPVQFLVDEMMSGDGHEMTTIGGASSGRDTGMKKDPNLAQLPGSTDTGVLTIPVSLYWYLSCAYRKEIHQIENEFGVKIDAEVSVSITAKSEKTKSDCVQNAIQRFTDLVQDNAKSLDIRPIPQAQMESDIVKEVLCNIQSEEAKLMLHRSADSCLIFAPKQVTSMLQKQMSTSDTSDASSNGTSQKTETLEMDMKDTQAPLVMNEKHWELVKMAFSAQLSDIENKYGVVFHDEPYQGSVKVSAQSTGALVNLQTHALRVLMHLYQKVTMSTVTCKLREPDYANIVIQALKGLRSAHCWIDSREKYGSRKLVGLPKHLLPAIADIEMEIGKSVFDDTEKQLLGYSEYLAQRQGQQGLGAEGGAEAKGNAKDKESVKSEEDKCPICMDTFTDKKKLKCGHDYCNDCLRQSVKNFGEICPVCKKIFGKLIGNQPEGTMDYTETTNRLPGFTDCGTIVIKYQIPPGIQTEKHPNPGQPYSGTYRTAYLPANKEGKHVLHLLQTAFHQKLTFTVGTSTTTGATNSVTWNDIHHKTSMHGGPQSYGYPDANYLKRVRAELKAKGIE</sequence>
<dbReference type="PROSITE" id="PS00518">
    <property type="entry name" value="ZF_RING_1"/>
    <property type="match status" value="1"/>
</dbReference>
<dbReference type="GO" id="GO:0061630">
    <property type="term" value="F:ubiquitin protein ligase activity"/>
    <property type="evidence" value="ECO:0007669"/>
    <property type="project" value="UniProtKB-UniRule"/>
</dbReference>
<keyword evidence="4 9" id="KW-0808">Transferase</keyword>
<accession>A0AAD9DXY4</accession>
<evidence type="ECO:0000256" key="8">
    <source>
        <dbReference type="PROSITE-ProRule" id="PRU00175"/>
    </source>
</evidence>